<dbReference type="EMBL" id="FNBN01000002">
    <property type="protein sequence ID" value="SDF67628.1"/>
    <property type="molecule type" value="Genomic_DNA"/>
</dbReference>
<dbReference type="STRING" id="104663.SAMN04488121_102628"/>
<sequence length="38" mass="3835">MQSKPNWETPGMTILAVNEVTLGGGAAGTDFGSEISAP</sequence>
<reference evidence="2" key="1">
    <citation type="submission" date="2016-10" db="EMBL/GenBank/DDBJ databases">
        <authorList>
            <person name="Varghese N."/>
            <person name="Submissions S."/>
        </authorList>
    </citation>
    <scope>NUCLEOTIDE SEQUENCE [LARGE SCALE GENOMIC DNA]</scope>
    <source>
        <strain evidence="2">DSM 527</strain>
    </source>
</reference>
<organism evidence="1 2">
    <name type="scientific">Chitinophaga filiformis</name>
    <name type="common">Myxococcus filiformis</name>
    <name type="synonym">Flexibacter filiformis</name>
    <dbReference type="NCBI Taxonomy" id="104663"/>
    <lineage>
        <taxon>Bacteria</taxon>
        <taxon>Pseudomonadati</taxon>
        <taxon>Bacteroidota</taxon>
        <taxon>Chitinophagia</taxon>
        <taxon>Chitinophagales</taxon>
        <taxon>Chitinophagaceae</taxon>
        <taxon>Chitinophaga</taxon>
    </lineage>
</organism>
<gene>
    <name evidence="1" type="ORF">SAMN04488121_102628</name>
</gene>
<proteinExistence type="predicted"/>
<accession>A0A1G7N0Q0</accession>
<evidence type="ECO:0000313" key="1">
    <source>
        <dbReference type="EMBL" id="SDF67628.1"/>
    </source>
</evidence>
<name>A0A1G7N0Q0_CHIFI</name>
<protein>
    <submittedName>
        <fullName evidence="1">Uncharacterized protein</fullName>
    </submittedName>
</protein>
<dbReference type="AlphaFoldDB" id="A0A1G7N0Q0"/>
<dbReference type="Proteomes" id="UP000199045">
    <property type="component" value="Unassembled WGS sequence"/>
</dbReference>
<evidence type="ECO:0000313" key="2">
    <source>
        <dbReference type="Proteomes" id="UP000199045"/>
    </source>
</evidence>